<dbReference type="Gene3D" id="3.60.10.10">
    <property type="entry name" value="Endonuclease/exonuclease/phosphatase"/>
    <property type="match status" value="1"/>
</dbReference>
<proteinExistence type="predicted"/>
<evidence type="ECO:0000259" key="1">
    <source>
        <dbReference type="Pfam" id="PF03372"/>
    </source>
</evidence>
<accession>A0A672KMG3</accession>
<sequence>NDLWSGDNNNRSSGVGILLKGNSLKVLKTREVINGRLIYVDLKLNDFSFRVINVYFPVDLQGRKEALKALSPLLICGKEIILGGYFNCPLSQSDRQSSSNVSLDSSSQELINLVKDFGLVDTFRTKHPDSPGYSWSNGRSFSRIDFLFTSPQITVLNAGINATFFSDHSKVKAELLFGGTRVKGTGLWK</sequence>
<dbReference type="SUPFAM" id="SSF56219">
    <property type="entry name" value="DNase I-like"/>
    <property type="match status" value="1"/>
</dbReference>
<keyword evidence="3" id="KW-1185">Reference proteome</keyword>
<evidence type="ECO:0000313" key="2">
    <source>
        <dbReference type="Ensembl" id="ENSSGRP00000011369.1"/>
    </source>
</evidence>
<feature type="domain" description="Endonuclease/exonuclease/phosphatase" evidence="1">
    <location>
        <begin position="9"/>
        <end position="168"/>
    </location>
</feature>
<dbReference type="InterPro" id="IPR005135">
    <property type="entry name" value="Endo/exonuclease/phosphatase"/>
</dbReference>
<dbReference type="Pfam" id="PF03372">
    <property type="entry name" value="Exo_endo_phos"/>
    <property type="match status" value="1"/>
</dbReference>
<dbReference type="Proteomes" id="UP000472262">
    <property type="component" value="Unassembled WGS sequence"/>
</dbReference>
<dbReference type="Ensembl" id="ENSSGRT00000012330.1">
    <property type="protein sequence ID" value="ENSSGRP00000011369.1"/>
    <property type="gene ID" value="ENSSGRG00000007426.1"/>
</dbReference>
<protein>
    <recommendedName>
        <fullName evidence="1">Endonuclease/exonuclease/phosphatase domain-containing protein</fullName>
    </recommendedName>
</protein>
<dbReference type="AlphaFoldDB" id="A0A672KMG3"/>
<organism evidence="2 3">
    <name type="scientific">Sinocyclocheilus grahami</name>
    <name type="common">Dianchi golden-line fish</name>
    <name type="synonym">Barbus grahami</name>
    <dbReference type="NCBI Taxonomy" id="75366"/>
    <lineage>
        <taxon>Eukaryota</taxon>
        <taxon>Metazoa</taxon>
        <taxon>Chordata</taxon>
        <taxon>Craniata</taxon>
        <taxon>Vertebrata</taxon>
        <taxon>Euteleostomi</taxon>
        <taxon>Actinopterygii</taxon>
        <taxon>Neopterygii</taxon>
        <taxon>Teleostei</taxon>
        <taxon>Ostariophysi</taxon>
        <taxon>Cypriniformes</taxon>
        <taxon>Cyprinidae</taxon>
        <taxon>Cyprininae</taxon>
        <taxon>Sinocyclocheilus</taxon>
    </lineage>
</organism>
<reference evidence="2" key="2">
    <citation type="submission" date="2025-09" db="UniProtKB">
        <authorList>
            <consortium name="Ensembl"/>
        </authorList>
    </citation>
    <scope>IDENTIFICATION</scope>
</reference>
<name>A0A672KMG3_SINGR</name>
<dbReference type="InParanoid" id="A0A672KMG3"/>
<dbReference type="InterPro" id="IPR036691">
    <property type="entry name" value="Endo/exonu/phosph_ase_sf"/>
</dbReference>
<reference evidence="2" key="1">
    <citation type="submission" date="2025-08" db="UniProtKB">
        <authorList>
            <consortium name="Ensembl"/>
        </authorList>
    </citation>
    <scope>IDENTIFICATION</scope>
</reference>
<evidence type="ECO:0000313" key="3">
    <source>
        <dbReference type="Proteomes" id="UP000472262"/>
    </source>
</evidence>
<dbReference type="GO" id="GO:0003824">
    <property type="term" value="F:catalytic activity"/>
    <property type="evidence" value="ECO:0007669"/>
    <property type="project" value="InterPro"/>
</dbReference>